<keyword evidence="3" id="KW-1185">Reference proteome</keyword>
<protein>
    <recommendedName>
        <fullName evidence="1">BCS1 N-terminal domain-containing protein</fullName>
    </recommendedName>
</protein>
<feature type="domain" description="BCS1 N-terminal" evidence="1">
    <location>
        <begin position="108"/>
        <end position="286"/>
    </location>
</feature>
<evidence type="ECO:0000313" key="2">
    <source>
        <dbReference type="EMBL" id="KAF4611963.1"/>
    </source>
</evidence>
<proteinExistence type="predicted"/>
<dbReference type="InterPro" id="IPR014851">
    <property type="entry name" value="BCS1_N"/>
</dbReference>
<sequence length="307" mass="34154">MNLVKLLSKKQSCSARLRPRAELKVVDCGSSTRSSSIEIGDPLCSKCSVAAGSVVWGCLCLTGLSGFYPGYCKGVVGRFSSTNIWFRGKLTTKTRALPEYHGSPSLQVIFVLRLREGYQAVHTHVTEDDFPYDWLMVWLSRCPEWQRSCKFETTTRPSLPGGNSLNKLYGVGGSEEDKDWDLWEAAEVNVNGSSNIWSNADGSDERLKTRVVFQPTCDTTHTIFYCGHWLRVKRKKKLDDLGLEILSISVIAWSNAILKQLVLQAKREYKPKPYTGSRSISQTPTALGDGWIQGTNAPWAASCSTRA</sequence>
<accession>A0A8H4QJA7</accession>
<dbReference type="EMBL" id="JAACJL010000057">
    <property type="protein sequence ID" value="KAF4611963.1"/>
    <property type="molecule type" value="Genomic_DNA"/>
</dbReference>
<organism evidence="2 3">
    <name type="scientific">Agrocybe pediades</name>
    <dbReference type="NCBI Taxonomy" id="84607"/>
    <lineage>
        <taxon>Eukaryota</taxon>
        <taxon>Fungi</taxon>
        <taxon>Dikarya</taxon>
        <taxon>Basidiomycota</taxon>
        <taxon>Agaricomycotina</taxon>
        <taxon>Agaricomycetes</taxon>
        <taxon>Agaricomycetidae</taxon>
        <taxon>Agaricales</taxon>
        <taxon>Agaricineae</taxon>
        <taxon>Strophariaceae</taxon>
        <taxon>Agrocybe</taxon>
    </lineage>
</organism>
<reference evidence="2 3" key="1">
    <citation type="submission" date="2019-12" db="EMBL/GenBank/DDBJ databases">
        <authorList>
            <person name="Floudas D."/>
            <person name="Bentzer J."/>
            <person name="Ahren D."/>
            <person name="Johansson T."/>
            <person name="Persson P."/>
            <person name="Tunlid A."/>
        </authorList>
    </citation>
    <scope>NUCLEOTIDE SEQUENCE [LARGE SCALE GENOMIC DNA]</scope>
    <source>
        <strain evidence="2 3">CBS 102.39</strain>
    </source>
</reference>
<dbReference type="Proteomes" id="UP000521872">
    <property type="component" value="Unassembled WGS sequence"/>
</dbReference>
<name>A0A8H4QJA7_9AGAR</name>
<dbReference type="AlphaFoldDB" id="A0A8H4QJA7"/>
<evidence type="ECO:0000313" key="3">
    <source>
        <dbReference type="Proteomes" id="UP000521872"/>
    </source>
</evidence>
<gene>
    <name evidence="2" type="ORF">D9613_004309</name>
</gene>
<evidence type="ECO:0000259" key="1">
    <source>
        <dbReference type="SMART" id="SM01024"/>
    </source>
</evidence>
<comment type="caution">
    <text evidence="2">The sequence shown here is derived from an EMBL/GenBank/DDBJ whole genome shotgun (WGS) entry which is preliminary data.</text>
</comment>
<dbReference type="SMART" id="SM01024">
    <property type="entry name" value="BCS1_N"/>
    <property type="match status" value="1"/>
</dbReference>
<dbReference type="Pfam" id="PF08740">
    <property type="entry name" value="BCS1_N"/>
    <property type="match status" value="1"/>
</dbReference>